<reference evidence="2 3" key="1">
    <citation type="submission" date="2011-02" db="EMBL/GenBank/DDBJ databases">
        <title>The Genome Sequence of Sphaeroforma arctica JP610.</title>
        <authorList>
            <consortium name="The Broad Institute Genome Sequencing Platform"/>
            <person name="Russ C."/>
            <person name="Cuomo C."/>
            <person name="Young S.K."/>
            <person name="Zeng Q."/>
            <person name="Gargeya S."/>
            <person name="Alvarado L."/>
            <person name="Berlin A."/>
            <person name="Chapman S.B."/>
            <person name="Chen Z."/>
            <person name="Freedman E."/>
            <person name="Gellesch M."/>
            <person name="Goldberg J."/>
            <person name="Griggs A."/>
            <person name="Gujja S."/>
            <person name="Heilman E."/>
            <person name="Heiman D."/>
            <person name="Howarth C."/>
            <person name="Mehta T."/>
            <person name="Neiman D."/>
            <person name="Pearson M."/>
            <person name="Roberts A."/>
            <person name="Saif S."/>
            <person name="Shea T."/>
            <person name="Shenoy N."/>
            <person name="Sisk P."/>
            <person name="Stolte C."/>
            <person name="Sykes S."/>
            <person name="White J."/>
            <person name="Yandava C."/>
            <person name="Burger G."/>
            <person name="Gray M.W."/>
            <person name="Holland P.W.H."/>
            <person name="King N."/>
            <person name="Lang F.B.F."/>
            <person name="Roger A.J."/>
            <person name="Ruiz-Trillo I."/>
            <person name="Haas B."/>
            <person name="Nusbaum C."/>
            <person name="Birren B."/>
        </authorList>
    </citation>
    <scope>NUCLEOTIDE SEQUENCE [LARGE SCALE GENOMIC DNA]</scope>
    <source>
        <strain evidence="2 3">JP610</strain>
    </source>
</reference>
<dbReference type="AlphaFoldDB" id="A0A0L0FLE4"/>
<dbReference type="Proteomes" id="UP000054560">
    <property type="component" value="Unassembled WGS sequence"/>
</dbReference>
<evidence type="ECO:0000313" key="3">
    <source>
        <dbReference type="Proteomes" id="UP000054560"/>
    </source>
</evidence>
<name>A0A0L0FLE4_9EUKA</name>
<dbReference type="GeneID" id="25910447"/>
<organism evidence="2 3">
    <name type="scientific">Sphaeroforma arctica JP610</name>
    <dbReference type="NCBI Taxonomy" id="667725"/>
    <lineage>
        <taxon>Eukaryota</taxon>
        <taxon>Ichthyosporea</taxon>
        <taxon>Ichthyophonida</taxon>
        <taxon>Sphaeroforma</taxon>
    </lineage>
</organism>
<feature type="region of interest" description="Disordered" evidence="1">
    <location>
        <begin position="207"/>
        <end position="230"/>
    </location>
</feature>
<gene>
    <name evidence="2" type="ORF">SARC_09943</name>
</gene>
<feature type="region of interest" description="Disordered" evidence="1">
    <location>
        <begin position="500"/>
        <end position="533"/>
    </location>
</feature>
<evidence type="ECO:0000256" key="1">
    <source>
        <dbReference type="SAM" id="MobiDB-lite"/>
    </source>
</evidence>
<sequence>MEEFLHSSSDHALILTAQKVVSAKWVPLNSSCIVWKDAREINIDLKTIPIDGGEYLTVAYVRFVRQPLKILQSGACFDAPVFDFEVIQGQLCAKNRHDCGLTLHSVPSKCRTFRSSEPSFDSTRHKLAFRVTCTTNPKRGHYSSEGMCFYKDGIAISSIFKVVARPGGHAIAKRRETASRILRTKTHEWQSLAAKLNRSKSVADITDIKPPELPSKERIPTSSAPSESNTAFCGTFGNAKFLTKGDRKSDELSDNAKSPANINHEFTNTLSEVQGTPMREVCAEPDDAGSEERDMTGLEQQITRRRSLKRRQCDLSEGGYNEMRHKQPASRPLSMPHVRGIVGDVDMTFDLHQLTFGNSPTDNSPTSNYQVHPHQDTTTDLFLSNNFNNDILAEILRTENNDSRPEAVPWAKAGLNLSATSHQSQHGRLQRRGSYPCLKLETTGSQFKVRNDTAASPISPMDAITEHSSSQQLRQELSMTSELYAPRLCLSNFQNQWPGDHTTHSRGEFNQSYTRRRSYSERDRSPRKISGFFHSNSHSTVQLKPLLSTGASALSASMFQGSEYENYSFNSQKFQIDNMGTATGDGYDTQDRRAGVFTAIPDYEHKGTNSNRGSQNNHTISTQQQYNTAQSAYASHKHDANFGNKNHGLNPTSNESQHTHRNMWNTQATVDLTTSNYDMRTGRSAEAGQQPMQQFGAFMHTGMPAAMNVQTTGLSLPCSKMDLYSRFEHLLKDDPSP</sequence>
<feature type="compositionally biased region" description="Basic and acidic residues" evidence="1">
    <location>
        <begin position="207"/>
        <end position="219"/>
    </location>
</feature>
<keyword evidence="3" id="KW-1185">Reference proteome</keyword>
<feature type="region of interest" description="Disordered" evidence="1">
    <location>
        <begin position="603"/>
        <end position="644"/>
    </location>
</feature>
<evidence type="ECO:0000313" key="2">
    <source>
        <dbReference type="EMBL" id="KNC77597.1"/>
    </source>
</evidence>
<feature type="compositionally biased region" description="Polar residues" evidence="1">
    <location>
        <begin position="608"/>
        <end position="633"/>
    </location>
</feature>
<accession>A0A0L0FLE4</accession>
<protein>
    <submittedName>
        <fullName evidence="2">Uncharacterized protein</fullName>
    </submittedName>
</protein>
<feature type="compositionally biased region" description="Polar residues" evidence="1">
    <location>
        <begin position="220"/>
        <end position="230"/>
    </location>
</feature>
<dbReference type="EMBL" id="KQ242685">
    <property type="protein sequence ID" value="KNC77597.1"/>
    <property type="molecule type" value="Genomic_DNA"/>
</dbReference>
<proteinExistence type="predicted"/>
<dbReference type="RefSeq" id="XP_014151499.1">
    <property type="nucleotide sequence ID" value="XM_014296024.1"/>
</dbReference>